<reference evidence="2" key="1">
    <citation type="submission" date="2021-01" db="EMBL/GenBank/DDBJ databases">
        <authorList>
            <person name="Corre E."/>
            <person name="Pelletier E."/>
            <person name="Niang G."/>
            <person name="Scheremetjew M."/>
            <person name="Finn R."/>
            <person name="Kale V."/>
            <person name="Holt S."/>
            <person name="Cochrane G."/>
            <person name="Meng A."/>
            <person name="Brown T."/>
            <person name="Cohen L."/>
        </authorList>
    </citation>
    <scope>NUCLEOTIDE SEQUENCE</scope>
    <source>
        <strain evidence="2">10249 10 AB</strain>
    </source>
</reference>
<keyword evidence="1" id="KW-0472">Membrane</keyword>
<name>A0A7S4EL30_9STRA</name>
<evidence type="ECO:0000256" key="1">
    <source>
        <dbReference type="SAM" id="Phobius"/>
    </source>
</evidence>
<dbReference type="AlphaFoldDB" id="A0A7S4EL30"/>
<feature type="transmembrane region" description="Helical" evidence="1">
    <location>
        <begin position="44"/>
        <end position="65"/>
    </location>
</feature>
<accession>A0A7S4EL30</accession>
<gene>
    <name evidence="2" type="ORF">PAUS00366_LOCUS14042</name>
</gene>
<organism evidence="2">
    <name type="scientific">Pseudo-nitzschia australis</name>
    <dbReference type="NCBI Taxonomy" id="44445"/>
    <lineage>
        <taxon>Eukaryota</taxon>
        <taxon>Sar</taxon>
        <taxon>Stramenopiles</taxon>
        <taxon>Ochrophyta</taxon>
        <taxon>Bacillariophyta</taxon>
        <taxon>Bacillariophyceae</taxon>
        <taxon>Bacillariophycidae</taxon>
        <taxon>Bacillariales</taxon>
        <taxon>Bacillariaceae</taxon>
        <taxon>Pseudo-nitzschia</taxon>
    </lineage>
</organism>
<keyword evidence="1" id="KW-0812">Transmembrane</keyword>
<sequence>MSKYNEKTTAFPLSSSTISVSNRARARTTRANLFVIRRRQLKGVLIQTLELLSLISFLLPSVWGFTWTTPSMKSMNNLSSAEELLLRSRLEKIKEGIRRDYSSLILSNAAEMKLSTKPKIPTFIFPGAGGVDGLVLELQASIPNSEIIDWKEYRGTLLTAGYDSEAVGEAIAELALKQIDRYSNINGNGKITNSGGYENKELKSSTTSSFSGIRFIGISVGGFAANAAATVIHRQIAKTSRREDAESNDDNQTLDVHLVLLDPFCGRGFLGPNYGRDNFGKYATSAIQILNTDDPVPTTNDPLPYCYCLDVTEAPEKQDFVLLPGDSMHSWPLAYFARHYYKDYQDPNLASATFPRGVVEKVS</sequence>
<protein>
    <submittedName>
        <fullName evidence="2">Uncharacterized protein</fullName>
    </submittedName>
</protein>
<proteinExistence type="predicted"/>
<keyword evidence="1" id="KW-1133">Transmembrane helix</keyword>
<feature type="transmembrane region" description="Helical" evidence="1">
    <location>
        <begin position="212"/>
        <end position="232"/>
    </location>
</feature>
<evidence type="ECO:0000313" key="2">
    <source>
        <dbReference type="EMBL" id="CAE0721287.1"/>
    </source>
</evidence>
<dbReference type="EMBL" id="HBIX01019893">
    <property type="protein sequence ID" value="CAE0721287.1"/>
    <property type="molecule type" value="Transcribed_RNA"/>
</dbReference>